<feature type="transmembrane region" description="Helical" evidence="1">
    <location>
        <begin position="37"/>
        <end position="57"/>
    </location>
</feature>
<proteinExistence type="predicted"/>
<dbReference type="InterPro" id="IPR011990">
    <property type="entry name" value="TPR-like_helical_dom_sf"/>
</dbReference>
<protein>
    <submittedName>
        <fullName evidence="2">Uncharacterized protein</fullName>
    </submittedName>
</protein>
<comment type="caution">
    <text evidence="2">The sequence shown here is derived from an EMBL/GenBank/DDBJ whole genome shotgun (WGS) entry which is preliminary data.</text>
</comment>
<keyword evidence="1" id="KW-0472">Membrane</keyword>
<evidence type="ECO:0000313" key="3">
    <source>
        <dbReference type="Proteomes" id="UP000178943"/>
    </source>
</evidence>
<name>A0A1F5VMB7_9BACT</name>
<dbReference type="EMBL" id="MFGW01000136">
    <property type="protein sequence ID" value="OGF64549.1"/>
    <property type="molecule type" value="Genomic_DNA"/>
</dbReference>
<reference evidence="2 3" key="1">
    <citation type="journal article" date="2016" name="Nat. Commun.">
        <title>Thousands of microbial genomes shed light on interconnected biogeochemical processes in an aquifer system.</title>
        <authorList>
            <person name="Anantharaman K."/>
            <person name="Brown C.T."/>
            <person name="Hug L.A."/>
            <person name="Sharon I."/>
            <person name="Castelle C.J."/>
            <person name="Probst A.J."/>
            <person name="Thomas B.C."/>
            <person name="Singh A."/>
            <person name="Wilkins M.J."/>
            <person name="Karaoz U."/>
            <person name="Brodie E.L."/>
            <person name="Williams K.H."/>
            <person name="Hubbard S.S."/>
            <person name="Banfield J.F."/>
        </authorList>
    </citation>
    <scope>NUCLEOTIDE SEQUENCE [LARGE SCALE GENOMIC DNA]</scope>
</reference>
<organism evidence="2 3">
    <name type="scientific">Candidatus Fischerbacteria bacterium RBG_13_37_8</name>
    <dbReference type="NCBI Taxonomy" id="1817863"/>
    <lineage>
        <taxon>Bacteria</taxon>
        <taxon>Candidatus Fischeribacteriota</taxon>
    </lineage>
</organism>
<dbReference type="AlphaFoldDB" id="A0A1F5VMB7"/>
<dbReference type="SUPFAM" id="SSF48452">
    <property type="entry name" value="TPR-like"/>
    <property type="match status" value="1"/>
</dbReference>
<gene>
    <name evidence="2" type="ORF">A2Y62_06935</name>
</gene>
<feature type="transmembrane region" description="Helical" evidence="1">
    <location>
        <begin position="12"/>
        <end position="30"/>
    </location>
</feature>
<evidence type="ECO:0000313" key="2">
    <source>
        <dbReference type="EMBL" id="OGF64549.1"/>
    </source>
</evidence>
<keyword evidence="1" id="KW-0812">Transmembrane</keyword>
<keyword evidence="1" id="KW-1133">Transmembrane helix</keyword>
<sequence length="496" mass="58101">MQNFSDRYILPLFPSLAIIIALTIHELFIYCKRIKILYLFAVLTLVIQLAVSLFSVVRLDYLLLLPETHDSAVNWINKYTPQSASIMCEGQFPRLQGKNITKLLDFFTRKKTFSKKKGVDFFITSSMSNDAFQKLMKCENRKLFYEDLAKKHYLIKTFWFENIGFFQQEIKIFRNKKSIIPPFFSLTIQPYHNNFNAPVLFLDKTYAPLPLGGFIVNKKNHTVFMNSTQQMDFITLYISNLENHPLNISITSGWNKQIISLSPLEKKIIKFSPQLHFPYLKYFYKITIKRYNKNDRLYVKLITDPFNEGLMLCHLNNHKEALNKIMESLSIEKNNPLLHYFHALLLYKNSRFKEAANALHRLPDNWLQLYNSTYFIHTSPADLPLSYQLHSLPPGYYTISFDLDSEEFLLRNEKEEATLAISIASKQSYLQEKTVLRKGISNLAYSFSIPHIDDIIIKLETTPQQPVHLNTIHLEINKEKLLSDIASRTLSFQCWQ</sequence>
<dbReference type="Proteomes" id="UP000178943">
    <property type="component" value="Unassembled WGS sequence"/>
</dbReference>
<evidence type="ECO:0000256" key="1">
    <source>
        <dbReference type="SAM" id="Phobius"/>
    </source>
</evidence>
<accession>A0A1F5VMB7</accession>